<name>A0A2P6PJN0_ROSCH</name>
<gene>
    <name evidence="2" type="ORF">RchiOBHm_Chr6g0246911</name>
</gene>
<proteinExistence type="predicted"/>
<keyword evidence="3" id="KW-1185">Reference proteome</keyword>
<organism evidence="2 3">
    <name type="scientific">Rosa chinensis</name>
    <name type="common">China rose</name>
    <dbReference type="NCBI Taxonomy" id="74649"/>
    <lineage>
        <taxon>Eukaryota</taxon>
        <taxon>Viridiplantae</taxon>
        <taxon>Streptophyta</taxon>
        <taxon>Embryophyta</taxon>
        <taxon>Tracheophyta</taxon>
        <taxon>Spermatophyta</taxon>
        <taxon>Magnoliopsida</taxon>
        <taxon>eudicotyledons</taxon>
        <taxon>Gunneridae</taxon>
        <taxon>Pentapetalae</taxon>
        <taxon>rosids</taxon>
        <taxon>fabids</taxon>
        <taxon>Rosales</taxon>
        <taxon>Rosaceae</taxon>
        <taxon>Rosoideae</taxon>
        <taxon>Rosoideae incertae sedis</taxon>
        <taxon>Rosa</taxon>
    </lineage>
</organism>
<feature type="transmembrane region" description="Helical" evidence="1">
    <location>
        <begin position="50"/>
        <end position="68"/>
    </location>
</feature>
<keyword evidence="1" id="KW-0472">Membrane</keyword>
<evidence type="ECO:0000256" key="1">
    <source>
        <dbReference type="SAM" id="Phobius"/>
    </source>
</evidence>
<dbReference type="AlphaFoldDB" id="A0A2P6PJN0"/>
<dbReference type="Proteomes" id="UP000238479">
    <property type="component" value="Chromosome 6"/>
</dbReference>
<keyword evidence="1" id="KW-0812">Transmembrane</keyword>
<keyword evidence="1" id="KW-1133">Transmembrane helix</keyword>
<protein>
    <submittedName>
        <fullName evidence="2">Uncharacterized protein</fullName>
    </submittedName>
</protein>
<evidence type="ECO:0000313" key="2">
    <source>
        <dbReference type="EMBL" id="PRQ22132.1"/>
    </source>
</evidence>
<comment type="caution">
    <text evidence="2">The sequence shown here is derived from an EMBL/GenBank/DDBJ whole genome shotgun (WGS) entry which is preliminary data.</text>
</comment>
<reference evidence="2 3" key="1">
    <citation type="journal article" date="2018" name="Nat. Genet.">
        <title>The Rosa genome provides new insights in the design of modern roses.</title>
        <authorList>
            <person name="Bendahmane M."/>
        </authorList>
    </citation>
    <scope>NUCLEOTIDE SEQUENCE [LARGE SCALE GENOMIC DNA]</scope>
    <source>
        <strain evidence="3">cv. Old Blush</strain>
    </source>
</reference>
<accession>A0A2P6PJN0</accession>
<dbReference type="Gramene" id="PRQ22132">
    <property type="protein sequence ID" value="PRQ22132"/>
    <property type="gene ID" value="RchiOBHm_Chr6g0246911"/>
</dbReference>
<sequence length="105" mass="12146">MSLRYGFRDGAPARLVETELRHIHRDAARHGHRVAARHGHLVAARHGHLVAARHGIFVLLFLLWYGIVERPVNIRRGGGACEHSKRRWSMEGRRSQPLWCLEYLL</sequence>
<dbReference type="EMBL" id="PDCK01000044">
    <property type="protein sequence ID" value="PRQ22132.1"/>
    <property type="molecule type" value="Genomic_DNA"/>
</dbReference>
<evidence type="ECO:0000313" key="3">
    <source>
        <dbReference type="Proteomes" id="UP000238479"/>
    </source>
</evidence>